<comment type="similarity">
    <text evidence="2 11">Belongs to the Alfin family.</text>
</comment>
<keyword evidence="5 11" id="KW-0862">Zinc</keyword>
<keyword evidence="7 11" id="KW-0805">Transcription regulation</keyword>
<proteinExistence type="inferred from homology"/>
<dbReference type="AlphaFoldDB" id="A0AAV0GCM6"/>
<dbReference type="Gene3D" id="3.30.40.10">
    <property type="entry name" value="Zinc/RING finger domain, C3HC4 (zinc finger)"/>
    <property type="match status" value="1"/>
</dbReference>
<evidence type="ECO:0000256" key="5">
    <source>
        <dbReference type="ARBA" id="ARBA00022833"/>
    </source>
</evidence>
<dbReference type="EMBL" id="CAMAPF010001082">
    <property type="protein sequence ID" value="CAH9145602.1"/>
    <property type="molecule type" value="Genomic_DNA"/>
</dbReference>
<dbReference type="SUPFAM" id="SSF57903">
    <property type="entry name" value="FYVE/PHD zinc finger"/>
    <property type="match status" value="1"/>
</dbReference>
<reference evidence="14" key="1">
    <citation type="submission" date="2022-07" db="EMBL/GenBank/DDBJ databases">
        <authorList>
            <person name="Macas J."/>
            <person name="Novak P."/>
            <person name="Neumann P."/>
        </authorList>
    </citation>
    <scope>NUCLEOTIDE SEQUENCE</scope>
</reference>
<evidence type="ECO:0000256" key="8">
    <source>
        <dbReference type="ARBA" id="ARBA00023163"/>
    </source>
</evidence>
<dbReference type="GO" id="GO:0006355">
    <property type="term" value="P:regulation of DNA-templated transcription"/>
    <property type="evidence" value="ECO:0007669"/>
    <property type="project" value="UniProtKB-UniRule"/>
</dbReference>
<dbReference type="GO" id="GO:0000976">
    <property type="term" value="F:transcription cis-regulatory region binding"/>
    <property type="evidence" value="ECO:0007669"/>
    <property type="project" value="TreeGrafter"/>
</dbReference>
<keyword evidence="3 11" id="KW-0479">Metal-binding</keyword>
<keyword evidence="6 11" id="KW-0156">Chromatin regulator</keyword>
<dbReference type="InterPro" id="IPR013083">
    <property type="entry name" value="Znf_RING/FYVE/PHD"/>
</dbReference>
<evidence type="ECO:0000256" key="12">
    <source>
        <dbReference type="SAM" id="MobiDB-lite"/>
    </source>
</evidence>
<evidence type="ECO:0000256" key="2">
    <source>
        <dbReference type="ARBA" id="ARBA00010445"/>
    </source>
</evidence>
<evidence type="ECO:0000313" key="14">
    <source>
        <dbReference type="EMBL" id="CAH9145602.1"/>
    </source>
</evidence>
<comment type="caution">
    <text evidence="14">The sequence shown here is derived from an EMBL/GenBank/DDBJ whole genome shotgun (WGS) entry which is preliminary data.</text>
</comment>
<evidence type="ECO:0000256" key="4">
    <source>
        <dbReference type="ARBA" id="ARBA00022771"/>
    </source>
</evidence>
<dbReference type="InterPro" id="IPR011011">
    <property type="entry name" value="Znf_FYVE_PHD"/>
</dbReference>
<dbReference type="PROSITE" id="PS50016">
    <property type="entry name" value="ZF_PHD_2"/>
    <property type="match status" value="1"/>
</dbReference>
<dbReference type="InterPro" id="IPR019786">
    <property type="entry name" value="Zinc_finger_PHD-type_CS"/>
</dbReference>
<evidence type="ECO:0000313" key="15">
    <source>
        <dbReference type="Proteomes" id="UP001152523"/>
    </source>
</evidence>
<gene>
    <name evidence="14" type="ORF">CEPIT_LOCUS42337</name>
</gene>
<evidence type="ECO:0000256" key="9">
    <source>
        <dbReference type="ARBA" id="ARBA00023242"/>
    </source>
</evidence>
<dbReference type="GO" id="GO:0003712">
    <property type="term" value="F:transcription coregulator activity"/>
    <property type="evidence" value="ECO:0007669"/>
    <property type="project" value="TreeGrafter"/>
</dbReference>
<evidence type="ECO:0000256" key="10">
    <source>
        <dbReference type="PROSITE-ProRule" id="PRU00146"/>
    </source>
</evidence>
<organism evidence="14 15">
    <name type="scientific">Cuscuta epithymum</name>
    <dbReference type="NCBI Taxonomy" id="186058"/>
    <lineage>
        <taxon>Eukaryota</taxon>
        <taxon>Viridiplantae</taxon>
        <taxon>Streptophyta</taxon>
        <taxon>Embryophyta</taxon>
        <taxon>Tracheophyta</taxon>
        <taxon>Spermatophyta</taxon>
        <taxon>Magnoliopsida</taxon>
        <taxon>eudicotyledons</taxon>
        <taxon>Gunneridae</taxon>
        <taxon>Pentapetalae</taxon>
        <taxon>asterids</taxon>
        <taxon>lamiids</taxon>
        <taxon>Solanales</taxon>
        <taxon>Convolvulaceae</taxon>
        <taxon>Cuscuteae</taxon>
        <taxon>Cuscuta</taxon>
        <taxon>Cuscuta subgen. Cuscuta</taxon>
    </lineage>
</organism>
<protein>
    <recommendedName>
        <fullName evidence="11">PHD finger protein ALFIN-LIKE</fullName>
    </recommendedName>
</protein>
<dbReference type="PANTHER" id="PTHR12321">
    <property type="entry name" value="CPG BINDING PROTEIN"/>
    <property type="match status" value="1"/>
</dbReference>
<feature type="region of interest" description="Disordered" evidence="12">
    <location>
        <begin position="158"/>
        <end position="178"/>
    </location>
</feature>
<dbReference type="CDD" id="cd15613">
    <property type="entry name" value="PHD_AL_plant"/>
    <property type="match status" value="1"/>
</dbReference>
<evidence type="ECO:0000256" key="1">
    <source>
        <dbReference type="ARBA" id="ARBA00004123"/>
    </source>
</evidence>
<dbReference type="InterPro" id="IPR044104">
    <property type="entry name" value="PHD_AL_plant"/>
</dbReference>
<dbReference type="Pfam" id="PF12165">
    <property type="entry name" value="Alfin"/>
    <property type="match status" value="1"/>
</dbReference>
<dbReference type="GO" id="GO:0042393">
    <property type="term" value="F:histone binding"/>
    <property type="evidence" value="ECO:0007669"/>
    <property type="project" value="UniProtKB-UniRule"/>
</dbReference>
<name>A0AAV0GCM6_9ASTE</name>
<evidence type="ECO:0000256" key="7">
    <source>
        <dbReference type="ARBA" id="ARBA00023015"/>
    </source>
</evidence>
<evidence type="ECO:0000256" key="3">
    <source>
        <dbReference type="ARBA" id="ARBA00022723"/>
    </source>
</evidence>
<feature type="domain" description="PHD-type" evidence="13">
    <location>
        <begin position="197"/>
        <end position="249"/>
    </location>
</feature>
<keyword evidence="15" id="KW-1185">Reference proteome</keyword>
<dbReference type="GO" id="GO:0005634">
    <property type="term" value="C:nucleus"/>
    <property type="evidence" value="ECO:0007669"/>
    <property type="project" value="UniProtKB-SubCell"/>
</dbReference>
<keyword evidence="9 11" id="KW-0539">Nucleus</keyword>
<keyword evidence="4 10" id="KW-0863">Zinc-finger</keyword>
<evidence type="ECO:0000259" key="13">
    <source>
        <dbReference type="PROSITE" id="PS50016"/>
    </source>
</evidence>
<dbReference type="Proteomes" id="UP001152523">
    <property type="component" value="Unassembled WGS sequence"/>
</dbReference>
<dbReference type="Pfam" id="PF00628">
    <property type="entry name" value="PHD"/>
    <property type="match status" value="1"/>
</dbReference>
<dbReference type="FunFam" id="3.30.40.10:FF:000306">
    <property type="entry name" value="PHD finger alfin-like protein"/>
    <property type="match status" value="1"/>
</dbReference>
<comment type="domain">
    <text evidence="11">The PHD-type zinc finger mediates the binding to H3K4me3.</text>
</comment>
<dbReference type="GO" id="GO:0006325">
    <property type="term" value="P:chromatin organization"/>
    <property type="evidence" value="ECO:0007669"/>
    <property type="project" value="UniProtKB-UniRule"/>
</dbReference>
<dbReference type="GO" id="GO:0008270">
    <property type="term" value="F:zinc ion binding"/>
    <property type="evidence" value="ECO:0007669"/>
    <property type="project" value="UniProtKB-KW"/>
</dbReference>
<dbReference type="InterPro" id="IPR045104">
    <property type="entry name" value="Alfin"/>
</dbReference>
<dbReference type="InterPro" id="IPR001965">
    <property type="entry name" value="Znf_PHD"/>
</dbReference>
<evidence type="ECO:0000256" key="11">
    <source>
        <dbReference type="RuleBase" id="RU369089"/>
    </source>
</evidence>
<dbReference type="InterPro" id="IPR019787">
    <property type="entry name" value="Znf_PHD-finger"/>
</dbReference>
<evidence type="ECO:0000256" key="6">
    <source>
        <dbReference type="ARBA" id="ARBA00022853"/>
    </source>
</evidence>
<dbReference type="SMART" id="SM00249">
    <property type="entry name" value="PHD"/>
    <property type="match status" value="1"/>
</dbReference>
<comment type="subcellular location">
    <subcellularLocation>
        <location evidence="1 11">Nucleus</location>
    </subcellularLocation>
</comment>
<keyword evidence="8 11" id="KW-0804">Transcription</keyword>
<comment type="subunit">
    <text evidence="11">Interacts with H3K4me3 and to a lesser extent with H3K4me2.</text>
</comment>
<accession>A0AAV0GCM6</accession>
<feature type="compositionally biased region" description="Basic and acidic residues" evidence="12">
    <location>
        <begin position="169"/>
        <end position="178"/>
    </location>
</feature>
<dbReference type="PROSITE" id="PS01359">
    <property type="entry name" value="ZF_PHD_1"/>
    <property type="match status" value="1"/>
</dbReference>
<comment type="function">
    <text evidence="11">Histone-binding component that specifically recognizes H3 tails trimethylated on 'Lys-4' (H3K4me3), which mark transcription start sites of virtually all active genes.</text>
</comment>
<dbReference type="InterPro" id="IPR021998">
    <property type="entry name" value="Alfin_N"/>
</dbReference>
<sequence>MEGGEGQNDHICTVNEVFDDYKGRRSGIISALTTDYEDFYRMCNPEKENFYLIGYPDGKWQVSLPFEEVPSEIPEPTLGINFARDGMVASDWITLVAAHSEAWLFSVAFYFAARFGFDKAQRKTLFNMINDLPTVYEIVTLASKKQLKGKKSVLNHIHSKPKQSSKSQATEEHEGRTMDVKLLHNNEREEEDEEHDNTLCGACGQYDGLDEFWICCDKCERWFHGRCVKITPAKAEQLKLYKCSSCSNKKRPHPS</sequence>
<dbReference type="PANTHER" id="PTHR12321:SF169">
    <property type="entry name" value="PHD FINGER PROTEIN ALFIN-LIKE"/>
    <property type="match status" value="1"/>
</dbReference>